<keyword evidence="6" id="KW-0967">Endosome</keyword>
<dbReference type="PANTHER" id="PTHR11216">
    <property type="entry name" value="EH DOMAIN"/>
    <property type="match status" value="1"/>
</dbReference>
<gene>
    <name evidence="16" type="ORF">HETSPECPRED_009268</name>
</gene>
<feature type="compositionally biased region" description="Low complexity" evidence="12">
    <location>
        <begin position="958"/>
        <end position="970"/>
    </location>
</feature>
<evidence type="ECO:0000256" key="7">
    <source>
        <dbReference type="ARBA" id="ARBA00022837"/>
    </source>
</evidence>
<dbReference type="InterPro" id="IPR015940">
    <property type="entry name" value="UBA"/>
</dbReference>
<feature type="compositionally biased region" description="Polar residues" evidence="12">
    <location>
        <begin position="1032"/>
        <end position="1042"/>
    </location>
</feature>
<evidence type="ECO:0000256" key="10">
    <source>
        <dbReference type="ARBA" id="ARBA00023212"/>
    </source>
</evidence>
<dbReference type="Pfam" id="PF12763">
    <property type="entry name" value="EH"/>
    <property type="match status" value="3"/>
</dbReference>
<name>A0A8H3G4R5_9LECA</name>
<feature type="region of interest" description="Disordered" evidence="12">
    <location>
        <begin position="560"/>
        <end position="592"/>
    </location>
</feature>
<keyword evidence="7" id="KW-0106">Calcium</keyword>
<evidence type="ECO:0000256" key="2">
    <source>
        <dbReference type="ARBA" id="ARBA00004134"/>
    </source>
</evidence>
<dbReference type="PROSITE" id="PS50031">
    <property type="entry name" value="EH"/>
    <property type="match status" value="3"/>
</dbReference>
<dbReference type="CDD" id="cd14270">
    <property type="entry name" value="UBA"/>
    <property type="match status" value="1"/>
</dbReference>
<evidence type="ECO:0000256" key="3">
    <source>
        <dbReference type="ARBA" id="ARBA00004413"/>
    </source>
</evidence>
<dbReference type="OrthoDB" id="524326at2759"/>
<comment type="function">
    <text evidence="11">Component of the PAN1 actin cytoskeleton-regulatory complex required for the internalization of endosomes during actin-coupled endocytosis. The complex links the site of endocytosis to the cell membrane-associated actin cytoskeleton. Mediates uptake of external molecules and vacuolar degradation of plasma membrane proteins. Plays a role in the proper organization of the cell membrane-associated actin cytoskeleton and promotes its destabilization.</text>
</comment>
<feature type="region of interest" description="Disordered" evidence="12">
    <location>
        <begin position="283"/>
        <end position="308"/>
    </location>
</feature>
<keyword evidence="10" id="KW-0206">Cytoskeleton</keyword>
<feature type="compositionally biased region" description="Low complexity" evidence="12">
    <location>
        <begin position="1306"/>
        <end position="1323"/>
    </location>
</feature>
<feature type="compositionally biased region" description="Polar residues" evidence="12">
    <location>
        <begin position="897"/>
        <end position="907"/>
    </location>
</feature>
<feature type="region of interest" description="Disordered" evidence="12">
    <location>
        <begin position="131"/>
        <end position="153"/>
    </location>
</feature>
<evidence type="ECO:0000259" key="14">
    <source>
        <dbReference type="PROSITE" id="PS50031"/>
    </source>
</evidence>
<dbReference type="EMBL" id="CAJPDS010000076">
    <property type="protein sequence ID" value="CAF9934562.1"/>
    <property type="molecule type" value="Genomic_DNA"/>
</dbReference>
<dbReference type="SUPFAM" id="SSF46934">
    <property type="entry name" value="UBA-like"/>
    <property type="match status" value="1"/>
</dbReference>
<keyword evidence="10" id="KW-0963">Cytoplasm</keyword>
<dbReference type="SMART" id="SM00027">
    <property type="entry name" value="EH"/>
    <property type="match status" value="3"/>
</dbReference>
<dbReference type="SMART" id="SM00054">
    <property type="entry name" value="EFh"/>
    <property type="match status" value="3"/>
</dbReference>
<feature type="domain" description="EH" evidence="14">
    <location>
        <begin position="37"/>
        <end position="149"/>
    </location>
</feature>
<dbReference type="GO" id="GO:0030479">
    <property type="term" value="C:actin cortical patch"/>
    <property type="evidence" value="ECO:0007669"/>
    <property type="project" value="UniProtKB-SubCell"/>
</dbReference>
<evidence type="ECO:0000259" key="15">
    <source>
        <dbReference type="PROSITE" id="PS50222"/>
    </source>
</evidence>
<dbReference type="SUPFAM" id="SSF47473">
    <property type="entry name" value="EF-hand"/>
    <property type="match status" value="3"/>
</dbReference>
<feature type="compositionally biased region" description="Polar residues" evidence="12">
    <location>
        <begin position="1374"/>
        <end position="1393"/>
    </location>
</feature>
<comment type="caution">
    <text evidence="16">The sequence shown here is derived from an EMBL/GenBank/DDBJ whole genome shotgun (WGS) entry which is preliminary data.</text>
</comment>
<dbReference type="GO" id="GO:0005886">
    <property type="term" value="C:plasma membrane"/>
    <property type="evidence" value="ECO:0007669"/>
    <property type="project" value="UniProtKB-SubCell"/>
</dbReference>
<dbReference type="InterPro" id="IPR009060">
    <property type="entry name" value="UBA-like_sf"/>
</dbReference>
<comment type="subcellular location">
    <subcellularLocation>
        <location evidence="3">Cell membrane</location>
        <topology evidence="3">Peripheral membrane protein</topology>
        <orientation evidence="3">Cytoplasmic side</orientation>
    </subcellularLocation>
    <subcellularLocation>
        <location evidence="2">Cytoplasm</location>
        <location evidence="2">Cytoskeleton</location>
        <location evidence="2">Actin patch</location>
    </subcellularLocation>
    <subcellularLocation>
        <location evidence="1">Endosome membrane</location>
        <topology evidence="1">Peripheral membrane protein</topology>
        <orientation evidence="1">Cytoplasmic side</orientation>
    </subcellularLocation>
</comment>
<dbReference type="GO" id="GO:0016197">
    <property type="term" value="P:endosomal transport"/>
    <property type="evidence" value="ECO:0007669"/>
    <property type="project" value="TreeGrafter"/>
</dbReference>
<dbReference type="PROSITE" id="PS00018">
    <property type="entry name" value="EF_HAND_1"/>
    <property type="match status" value="1"/>
</dbReference>
<evidence type="ECO:0000256" key="9">
    <source>
        <dbReference type="ARBA" id="ARBA00023203"/>
    </source>
</evidence>
<dbReference type="InterPro" id="IPR000261">
    <property type="entry name" value="EH_dom"/>
</dbReference>
<keyword evidence="17" id="KW-1185">Reference proteome</keyword>
<dbReference type="PROSITE" id="PS50030">
    <property type="entry name" value="UBA"/>
    <property type="match status" value="1"/>
</dbReference>
<feature type="domain" description="EH" evidence="14">
    <location>
        <begin position="165"/>
        <end position="255"/>
    </location>
</feature>
<dbReference type="Gene3D" id="1.10.238.10">
    <property type="entry name" value="EF-hand"/>
    <property type="match status" value="3"/>
</dbReference>
<feature type="compositionally biased region" description="Polar residues" evidence="12">
    <location>
        <begin position="972"/>
        <end position="983"/>
    </location>
</feature>
<feature type="compositionally biased region" description="Low complexity" evidence="12">
    <location>
        <begin position="1470"/>
        <end position="1479"/>
    </location>
</feature>
<reference evidence="16" key="1">
    <citation type="submission" date="2021-03" db="EMBL/GenBank/DDBJ databases">
        <authorList>
            <person name="Tagirdzhanova G."/>
        </authorList>
    </citation>
    <scope>NUCLEOTIDE SEQUENCE</scope>
</reference>
<dbReference type="GO" id="GO:0005509">
    <property type="term" value="F:calcium ion binding"/>
    <property type="evidence" value="ECO:0007669"/>
    <property type="project" value="InterPro"/>
</dbReference>
<protein>
    <submittedName>
        <fullName evidence="16">Uncharacterized protein</fullName>
    </submittedName>
</protein>
<dbReference type="InterPro" id="IPR011992">
    <property type="entry name" value="EF-hand-dom_pair"/>
</dbReference>
<feature type="domain" description="EF-hand" evidence="15">
    <location>
        <begin position="197"/>
        <end position="232"/>
    </location>
</feature>
<dbReference type="Proteomes" id="UP000664521">
    <property type="component" value="Unassembled WGS sequence"/>
</dbReference>
<evidence type="ECO:0000256" key="1">
    <source>
        <dbReference type="ARBA" id="ARBA00004125"/>
    </source>
</evidence>
<dbReference type="CDD" id="cd00052">
    <property type="entry name" value="EH"/>
    <property type="match status" value="3"/>
</dbReference>
<feature type="compositionally biased region" description="Basic and acidic residues" evidence="12">
    <location>
        <begin position="707"/>
        <end position="739"/>
    </location>
</feature>
<comment type="subunit">
    <text evidence="4">Component of the PAN1 actin cytoskeleton-regulatory complex.</text>
</comment>
<feature type="domain" description="UBA" evidence="13">
    <location>
        <begin position="1510"/>
        <end position="1544"/>
    </location>
</feature>
<feature type="compositionally biased region" description="Low complexity" evidence="12">
    <location>
        <begin position="1409"/>
        <end position="1432"/>
    </location>
</feature>
<evidence type="ECO:0000256" key="12">
    <source>
        <dbReference type="SAM" id="MobiDB-lite"/>
    </source>
</evidence>
<feature type="compositionally biased region" description="Polar residues" evidence="12">
    <location>
        <begin position="862"/>
        <end position="874"/>
    </location>
</feature>
<evidence type="ECO:0000256" key="6">
    <source>
        <dbReference type="ARBA" id="ARBA00022753"/>
    </source>
</evidence>
<feature type="domain" description="EF-hand" evidence="15">
    <location>
        <begin position="349"/>
        <end position="384"/>
    </location>
</feature>
<evidence type="ECO:0000313" key="16">
    <source>
        <dbReference type="EMBL" id="CAF9934562.1"/>
    </source>
</evidence>
<evidence type="ECO:0000256" key="4">
    <source>
        <dbReference type="ARBA" id="ARBA00011159"/>
    </source>
</evidence>
<feature type="compositionally biased region" description="Polar residues" evidence="12">
    <location>
        <begin position="506"/>
        <end position="532"/>
    </location>
</feature>
<keyword evidence="9" id="KW-0009">Actin-binding</keyword>
<sequence length="1544" mass="164975">MELKINVGALGSYIKQHNLADYLIMTEHPNLHLSPEERRYFGQLFSAADTDKIGVVTGEVAVKFFEKTRLPPTVLGEIWQIADTENRGLLTPPGFGMVLRLIGYAQAGRSVSFDLALQPGGPLPKFDGIAGPTTPSSPPGNLAGPLRPQTSGAGPIRVPPLTPDKVNQYSALFEESGAQNGNLSGDTAKQIFERAQLPNEILGRIWNLADTEQKGSLGLTEFIIAMHLLASYKNGSLRALPQILPAGLYEAAARRGVSRQNTGTRPSSDTVASAIPRQFSGANYQRPSSPLARPPQVGQQIAVSPTGDGWAISPQEKAQFDQIYATLDTGNRGFITGEQAVGFFSNSRLPEDALAQIWDLADINSEGQLNRDEFAVAMYLIKQQRSKRDGRDVLPQSLPQNLIPPSMRRQAPTPSHPTASAFDNAPNTVAPKKASDDLFGLDALSSPAGAPSTPPLASNPTGDSSSYTSAAPKALASQGSPQTSVFQQQSEPQQPQQSSVFKPFIPSSSFGQTMTKVRPQTTGQSTPRSQPSAMDDLLGDNDPEISKKLTSETTELANLSNQVGTLTGQMQQVQSKRISTEQELSQAQSQKRDFETRLAQLRGAYEQEIREVKALEEQLAASRSSLQKLQQEMAMIGGSHQDSQNQHLQIAEALAKDQQENAELKEKIRQTNEEVKMLKPQLEKLILDARQQKGLVAINKKQLATNEAEREKLKSNLNESRREYDEATKELEDSKRSLESHSANAYAAATAPAVVAPAAAVASPGGSSMNPFFRSRAPTGGSERGMGSPLAAQNAASPNHNAFDSFFGPPAVSEIPSTGPPPTSFGASTPTEPHGLAQEPMLTGQSFKSSEGPVIPTPTDSPPLSTIETPQTITGEPPAPPQSRQITSSFLPFRSGMQRSDSTSSSVKVVPPASRMGDRSGFDTPIDRETSFSEASDTGVAHRSFAGDTDTPIKHPPRSSSISAANSPSPLNKPNDTVQSSIEGDSPLQRVERSGPREIPGAFPTDSTPPPRGQLTLSDSSDEAFHPANTHPEMSNFASNDPFSVVGEKAGTPISTKKDFDDAFASFGTNEKAPKEKDGDSAFDRFDGPSAPKSQNEFPPIQEFGADDESDSDSDRGFDDDFTAASSSRKAQGKEGVQPIPVNNSSHQTIGEGKETGDSLQPSVSHLELGKNESAATRPPLTSNDTDTSQLPTPSAQQSPPTYDQVTSTPLASTGQRSNSTSFPAEYQGLLPSREDPTSPVTSPPLATTAGITSSTNGEKNTSMLGGSTTTEPRTFGQTFGSTLSHIQSPMAPGASEAPFAYSHTSSQSQAPAQAQPQAQQQPPAIPAKTAFDDFDDEFGDLSEAREADDKIDDELTDSRKENFDEFNPIFDSPSGSRSAQQQPSSSTNNADTSFHEFESSITGGKGYGPQQIINQGPQQQQSLLSNQPQSQAHDWDAIFAGLDTPQNNGVEPSPPANKQSFDDVPPKPAASQQQQQIYAPPPGPPPTSTGLGAPSTKPSLARAVSSGTDHDDPILKRLTGMGYPREESLRALEKFDYNIDKVM</sequence>
<evidence type="ECO:0000256" key="8">
    <source>
        <dbReference type="ARBA" id="ARBA00023054"/>
    </source>
</evidence>
<dbReference type="GO" id="GO:0010008">
    <property type="term" value="C:endosome membrane"/>
    <property type="evidence" value="ECO:0007669"/>
    <property type="project" value="UniProtKB-SubCell"/>
</dbReference>
<dbReference type="GO" id="GO:0003779">
    <property type="term" value="F:actin binding"/>
    <property type="evidence" value="ECO:0007669"/>
    <property type="project" value="UniProtKB-KW"/>
</dbReference>
<dbReference type="PROSITE" id="PS50222">
    <property type="entry name" value="EF_HAND_2"/>
    <property type="match status" value="2"/>
</dbReference>
<feature type="region of interest" description="Disordered" evidence="12">
    <location>
        <begin position="703"/>
        <end position="740"/>
    </location>
</feature>
<feature type="compositionally biased region" description="Low complexity" evidence="12">
    <location>
        <begin position="482"/>
        <end position="501"/>
    </location>
</feature>
<evidence type="ECO:0000259" key="13">
    <source>
        <dbReference type="PROSITE" id="PS50030"/>
    </source>
</evidence>
<evidence type="ECO:0000256" key="11">
    <source>
        <dbReference type="ARBA" id="ARBA00025194"/>
    </source>
</evidence>
<feature type="region of interest" description="Disordered" evidence="12">
    <location>
        <begin position="385"/>
        <end position="547"/>
    </location>
</feature>
<evidence type="ECO:0000313" key="17">
    <source>
        <dbReference type="Proteomes" id="UP000664521"/>
    </source>
</evidence>
<dbReference type="InterPro" id="IPR002048">
    <property type="entry name" value="EF_hand_dom"/>
</dbReference>
<feature type="compositionally biased region" description="Polar residues" evidence="12">
    <location>
        <begin position="1250"/>
        <end position="1288"/>
    </location>
</feature>
<dbReference type="GO" id="GO:0006897">
    <property type="term" value="P:endocytosis"/>
    <property type="evidence" value="ECO:0007669"/>
    <property type="project" value="UniProtKB-KW"/>
</dbReference>
<feature type="compositionally biased region" description="Polar residues" evidence="12">
    <location>
        <begin position="560"/>
        <end position="589"/>
    </location>
</feature>
<dbReference type="InterPro" id="IPR018247">
    <property type="entry name" value="EF_Hand_1_Ca_BS"/>
</dbReference>
<feature type="compositionally biased region" description="Polar residues" evidence="12">
    <location>
        <begin position="455"/>
        <end position="469"/>
    </location>
</feature>
<keyword evidence="5" id="KW-0254">Endocytosis</keyword>
<feature type="region of interest" description="Disordered" evidence="12">
    <location>
        <begin position="758"/>
        <end position="1520"/>
    </location>
</feature>
<accession>A0A8H3G4R5</accession>
<keyword evidence="8" id="KW-0175">Coiled coil</keyword>
<feature type="compositionally biased region" description="Basic and acidic residues" evidence="12">
    <location>
        <begin position="1072"/>
        <end position="1087"/>
    </location>
</feature>
<dbReference type="PANTHER" id="PTHR11216:SF170">
    <property type="entry name" value="DYNAMIN ASSOCIATED PROTEIN 160, ISOFORM D"/>
    <property type="match status" value="1"/>
</dbReference>
<organism evidence="16 17">
    <name type="scientific">Heterodermia speciosa</name>
    <dbReference type="NCBI Taxonomy" id="116794"/>
    <lineage>
        <taxon>Eukaryota</taxon>
        <taxon>Fungi</taxon>
        <taxon>Dikarya</taxon>
        <taxon>Ascomycota</taxon>
        <taxon>Pezizomycotina</taxon>
        <taxon>Lecanoromycetes</taxon>
        <taxon>OSLEUM clade</taxon>
        <taxon>Lecanoromycetidae</taxon>
        <taxon>Caliciales</taxon>
        <taxon>Physciaceae</taxon>
        <taxon>Heterodermia</taxon>
    </lineage>
</organism>
<feature type="compositionally biased region" description="Polar residues" evidence="12">
    <location>
        <begin position="1180"/>
        <end position="1223"/>
    </location>
</feature>
<evidence type="ECO:0000256" key="5">
    <source>
        <dbReference type="ARBA" id="ARBA00022583"/>
    </source>
</evidence>
<feature type="compositionally biased region" description="Basic and acidic residues" evidence="12">
    <location>
        <begin position="916"/>
        <end position="931"/>
    </location>
</feature>
<proteinExistence type="predicted"/>
<feature type="domain" description="EH" evidence="14">
    <location>
        <begin position="316"/>
        <end position="409"/>
    </location>
</feature>